<accession>A0A4R7NT34</accession>
<dbReference type="PANTHER" id="PTHR34698">
    <property type="entry name" value="5-OXOPROLINASE SUBUNIT B"/>
    <property type="match status" value="1"/>
</dbReference>
<evidence type="ECO:0000313" key="6">
    <source>
        <dbReference type="EMBL" id="TDU23590.1"/>
    </source>
</evidence>
<dbReference type="Gene3D" id="3.30.1360.40">
    <property type="match status" value="1"/>
</dbReference>
<dbReference type="Proteomes" id="UP000295380">
    <property type="component" value="Unassembled WGS sequence"/>
</dbReference>
<feature type="compositionally biased region" description="Basic and acidic residues" evidence="4">
    <location>
        <begin position="233"/>
        <end position="243"/>
    </location>
</feature>
<keyword evidence="2" id="KW-0378">Hydrolase</keyword>
<dbReference type="SUPFAM" id="SSF160467">
    <property type="entry name" value="PH0987 N-terminal domain-like"/>
    <property type="match status" value="1"/>
</dbReference>
<dbReference type="PANTHER" id="PTHR34698:SF2">
    <property type="entry name" value="5-OXOPROLINASE SUBUNIT B"/>
    <property type="match status" value="1"/>
</dbReference>
<evidence type="ECO:0000313" key="7">
    <source>
        <dbReference type="Proteomes" id="UP000295380"/>
    </source>
</evidence>
<dbReference type="EMBL" id="SOBR01000002">
    <property type="protein sequence ID" value="TDU23590.1"/>
    <property type="molecule type" value="Genomic_DNA"/>
</dbReference>
<protein>
    <submittedName>
        <fullName evidence="6">KipI family sensor histidine kinase inhibitor</fullName>
    </submittedName>
</protein>
<keyword evidence="3" id="KW-0067">ATP-binding</keyword>
<dbReference type="InterPro" id="IPR003833">
    <property type="entry name" value="CT_C_D"/>
</dbReference>
<dbReference type="Pfam" id="PF02682">
    <property type="entry name" value="CT_C_D"/>
    <property type="match status" value="1"/>
</dbReference>
<feature type="region of interest" description="Disordered" evidence="4">
    <location>
        <begin position="224"/>
        <end position="243"/>
    </location>
</feature>
<dbReference type="RefSeq" id="WP_279586105.1">
    <property type="nucleotide sequence ID" value="NZ_SOBR01000002.1"/>
</dbReference>
<keyword evidence="7" id="KW-1185">Reference proteome</keyword>
<evidence type="ECO:0000259" key="5">
    <source>
        <dbReference type="SMART" id="SM00796"/>
    </source>
</evidence>
<feature type="domain" description="Carboxyltransferase" evidence="5">
    <location>
        <begin position="4"/>
        <end position="205"/>
    </location>
</feature>
<dbReference type="Gene3D" id="2.40.100.10">
    <property type="entry name" value="Cyclophilin-like"/>
    <property type="match status" value="1"/>
</dbReference>
<dbReference type="SMART" id="SM00796">
    <property type="entry name" value="AHS1"/>
    <property type="match status" value="1"/>
</dbReference>
<dbReference type="InterPro" id="IPR010016">
    <property type="entry name" value="PxpB"/>
</dbReference>
<comment type="caution">
    <text evidence="6">The sequence shown here is derived from an EMBL/GenBank/DDBJ whole genome shotgun (WGS) entry which is preliminary data.</text>
</comment>
<dbReference type="GO" id="GO:0005524">
    <property type="term" value="F:ATP binding"/>
    <property type="evidence" value="ECO:0007669"/>
    <property type="project" value="UniProtKB-KW"/>
</dbReference>
<dbReference type="AlphaFoldDB" id="A0A4R7NT34"/>
<evidence type="ECO:0000256" key="1">
    <source>
        <dbReference type="ARBA" id="ARBA00022741"/>
    </source>
</evidence>
<evidence type="ECO:0000256" key="3">
    <source>
        <dbReference type="ARBA" id="ARBA00022840"/>
    </source>
</evidence>
<dbReference type="InterPro" id="IPR029000">
    <property type="entry name" value="Cyclophilin-like_dom_sf"/>
</dbReference>
<dbReference type="GO" id="GO:0016787">
    <property type="term" value="F:hydrolase activity"/>
    <property type="evidence" value="ECO:0007669"/>
    <property type="project" value="UniProtKB-KW"/>
</dbReference>
<organism evidence="6 7">
    <name type="scientific">Chromohalobacter marismortui</name>
    <dbReference type="NCBI Taxonomy" id="42055"/>
    <lineage>
        <taxon>Bacteria</taxon>
        <taxon>Pseudomonadati</taxon>
        <taxon>Pseudomonadota</taxon>
        <taxon>Gammaproteobacteria</taxon>
        <taxon>Oceanospirillales</taxon>
        <taxon>Halomonadaceae</taxon>
        <taxon>Chromohalobacter</taxon>
    </lineage>
</organism>
<proteinExistence type="predicted"/>
<gene>
    <name evidence="6" type="ORF">C8E00_10278</name>
</gene>
<keyword evidence="1" id="KW-0547">Nucleotide-binding</keyword>
<name>A0A4R7NT34_9GAMM</name>
<evidence type="ECO:0000256" key="2">
    <source>
        <dbReference type="ARBA" id="ARBA00022801"/>
    </source>
</evidence>
<dbReference type="SUPFAM" id="SSF50891">
    <property type="entry name" value="Cyclophilin-like"/>
    <property type="match status" value="1"/>
</dbReference>
<evidence type="ECO:0000256" key="4">
    <source>
        <dbReference type="SAM" id="MobiDB-lite"/>
    </source>
</evidence>
<reference evidence="6 7" key="1">
    <citation type="submission" date="2019-03" db="EMBL/GenBank/DDBJ databases">
        <title>Genomic Encyclopedia of Type Strains, Phase IV (KMG-IV): sequencing the most valuable type-strain genomes for metagenomic binning, comparative biology and taxonomic classification.</title>
        <authorList>
            <person name="Goeker M."/>
        </authorList>
    </citation>
    <scope>NUCLEOTIDE SEQUENCE [LARGE SCALE GENOMIC DNA]</scope>
    <source>
        <strain evidence="6 7">DSM 6770</strain>
    </source>
</reference>
<sequence>MSDPNIETVGMDTLIVRLFDDIDEEHMPWMLAADHALREAFGEALIDLVPSYTTLLVHYDIERLDLQAARARAREALTGLTPATSGEGQRHVIPVWYDVSVGPELARIAERLGVSQEDVIARHCARDYSVFALGFAPGYAFMGRLDDALATPRLKTPRQKVAAGSVAIAERQTAVYPTLSPGGWNIIGRTAVALFGRDQEGYSLFRPGDTVRFEAITREAFIEQGGDPAPLAERGDTPTEAQR</sequence>